<keyword evidence="4" id="KW-0436">Ligase</keyword>
<dbReference type="PANTHER" id="PTHR11772">
    <property type="entry name" value="ASPARAGINE SYNTHETASE"/>
    <property type="match status" value="1"/>
</dbReference>
<dbReference type="EMBL" id="FNCW01000003">
    <property type="protein sequence ID" value="SDG58422.1"/>
    <property type="molecule type" value="Genomic_DNA"/>
</dbReference>
<feature type="binding site" evidence="13">
    <location>
        <position position="93"/>
    </location>
    <ligand>
        <name>L-glutamine</name>
        <dbReference type="ChEBI" id="CHEBI:58359"/>
    </ligand>
</feature>
<dbReference type="InterPro" id="IPR017932">
    <property type="entry name" value="GATase_2_dom"/>
</dbReference>
<evidence type="ECO:0000256" key="11">
    <source>
        <dbReference type="ARBA" id="ARBA00048741"/>
    </source>
</evidence>
<dbReference type="InterPro" id="IPR014729">
    <property type="entry name" value="Rossmann-like_a/b/a_fold"/>
</dbReference>
<dbReference type="CDD" id="cd00712">
    <property type="entry name" value="AsnB"/>
    <property type="match status" value="1"/>
</dbReference>
<dbReference type="InterPro" id="IPR050795">
    <property type="entry name" value="Asn_Synthetase"/>
</dbReference>
<dbReference type="InterPro" id="IPR001962">
    <property type="entry name" value="Asn_synthase"/>
</dbReference>
<evidence type="ECO:0000256" key="4">
    <source>
        <dbReference type="ARBA" id="ARBA00022598"/>
    </source>
</evidence>
<sequence length="524" mass="60139">MCGIFVAIESPKSSEFLIDEFMKIKHRGPDASDFRSIRENTYFGFHRLAINGLTPKGNQPMYKNGVWLVANAEIFNFLELAAKYDIRLETGSDCEILIDLYNLIGEEQMLQEIDGEFAFVLYDEAKDFYIAARDHLGVRGMYMGYQDAGIYFASESKAIAFTKQLNQFPPGHYWNSYTDKITPYFTHDYQATAFTEEEYCLRINTLLTESVEKRMMSERPLGCLLSGGLDSSLVAGILARKLKEKGKQLETFSIGLEGSPDITAAQKVADHIGSKHHSIVCTEQDFLDELEHTVYMLGSYDVTTIRASVGHQLVSRYVRDHSEVKVLFSGETADEFGSYLYFQNAPDSVSFQQESIRLLKDIQFFDMKRGDRSISSAGLEARVPFADKAFVKFFMSIPPEHRMFSDQKIEKYLIRKAFEGEDLIPSEVLWRRKNGFSDSVSSRQKSWSQVIKDHIETLVTDEEFQSEKFKYSPEPPSKEAFFYLKTFEKTYGSHFQLTPYQWLPKWCGDVKDPSARVLEIYQAD</sequence>
<comment type="pathway">
    <text evidence="1">Amino-acid biosynthesis; L-asparagine biosynthesis; L-asparagine from L-aspartate (L-Gln route): step 1/1.</text>
</comment>
<evidence type="ECO:0000256" key="2">
    <source>
        <dbReference type="ARBA" id="ARBA00005752"/>
    </source>
</evidence>
<evidence type="ECO:0000256" key="6">
    <source>
        <dbReference type="ARBA" id="ARBA00022741"/>
    </source>
</evidence>
<dbReference type="EC" id="6.3.5.4" evidence="3"/>
<dbReference type="GO" id="GO:0005524">
    <property type="term" value="F:ATP binding"/>
    <property type="evidence" value="ECO:0007669"/>
    <property type="project" value="UniProtKB-KW"/>
</dbReference>
<dbReference type="Gene3D" id="3.60.20.10">
    <property type="entry name" value="Glutamine Phosphoribosylpyrophosphate, subunit 1, domain 1"/>
    <property type="match status" value="1"/>
</dbReference>
<dbReference type="GO" id="GO:0005829">
    <property type="term" value="C:cytosol"/>
    <property type="evidence" value="ECO:0007669"/>
    <property type="project" value="TreeGrafter"/>
</dbReference>
<dbReference type="GO" id="GO:0006529">
    <property type="term" value="P:asparagine biosynthetic process"/>
    <property type="evidence" value="ECO:0007669"/>
    <property type="project" value="UniProtKB-KW"/>
</dbReference>
<dbReference type="InterPro" id="IPR029055">
    <property type="entry name" value="Ntn_hydrolases_N"/>
</dbReference>
<keyword evidence="17" id="KW-1185">Reference proteome</keyword>
<evidence type="ECO:0000256" key="1">
    <source>
        <dbReference type="ARBA" id="ARBA00005187"/>
    </source>
</evidence>
<feature type="binding site" evidence="13">
    <location>
        <begin position="329"/>
        <end position="330"/>
    </location>
    <ligand>
        <name>ATP</name>
        <dbReference type="ChEBI" id="CHEBI:30616"/>
    </ligand>
</feature>
<evidence type="ECO:0000313" key="17">
    <source>
        <dbReference type="Proteomes" id="UP000199296"/>
    </source>
</evidence>
<dbReference type="Gene3D" id="3.40.50.620">
    <property type="entry name" value="HUPs"/>
    <property type="match status" value="1"/>
</dbReference>
<dbReference type="Pfam" id="PF13537">
    <property type="entry name" value="GATase_7"/>
    <property type="match status" value="1"/>
</dbReference>
<keyword evidence="6 13" id="KW-0547">Nucleotide-binding</keyword>
<reference evidence="16 17" key="1">
    <citation type="submission" date="2016-10" db="EMBL/GenBank/DDBJ databases">
        <authorList>
            <person name="de Groot N.N."/>
        </authorList>
    </citation>
    <scope>NUCLEOTIDE SEQUENCE [LARGE SCALE GENOMIC DNA]</scope>
    <source>
        <strain evidence="16 17">DSM 19803</strain>
    </source>
</reference>
<dbReference type="PROSITE" id="PS51278">
    <property type="entry name" value="GATASE_TYPE_2"/>
    <property type="match status" value="1"/>
</dbReference>
<organism evidence="16 17">
    <name type="scientific">Psychroflexus sediminis</name>
    <dbReference type="NCBI Taxonomy" id="470826"/>
    <lineage>
        <taxon>Bacteria</taxon>
        <taxon>Pseudomonadati</taxon>
        <taxon>Bacteroidota</taxon>
        <taxon>Flavobacteriia</taxon>
        <taxon>Flavobacteriales</taxon>
        <taxon>Flavobacteriaceae</taxon>
        <taxon>Psychroflexus</taxon>
    </lineage>
</organism>
<proteinExistence type="inferred from homology"/>
<dbReference type="PIRSF" id="PIRSF001589">
    <property type="entry name" value="Asn_synthetase_glu-h"/>
    <property type="match status" value="1"/>
</dbReference>
<feature type="binding site" evidence="13">
    <location>
        <position position="224"/>
    </location>
    <ligand>
        <name>ATP</name>
        <dbReference type="ChEBI" id="CHEBI:30616"/>
    </ligand>
</feature>
<keyword evidence="8 12" id="KW-0061">Asparagine biosynthesis</keyword>
<dbReference type="Proteomes" id="UP000199296">
    <property type="component" value="Unassembled WGS sequence"/>
</dbReference>
<evidence type="ECO:0000256" key="10">
    <source>
        <dbReference type="ARBA" id="ARBA00030234"/>
    </source>
</evidence>
<protein>
    <recommendedName>
        <fullName evidence="3">asparagine synthase (glutamine-hydrolyzing)</fullName>
        <ecNumber evidence="3">6.3.5.4</ecNumber>
    </recommendedName>
    <alternativeName>
        <fullName evidence="10">Glutamine-dependent asparagine synthetase</fullName>
    </alternativeName>
</protein>
<gene>
    <name evidence="16" type="ORF">SAMN04488027_103277</name>
</gene>
<dbReference type="RefSeq" id="WP_093366102.1">
    <property type="nucleotide sequence ID" value="NZ_FNCW01000003.1"/>
</dbReference>
<feature type="active site" description="For GATase activity" evidence="12">
    <location>
        <position position="2"/>
    </location>
</feature>
<evidence type="ECO:0000256" key="13">
    <source>
        <dbReference type="PIRSR" id="PIRSR001589-2"/>
    </source>
</evidence>
<feature type="domain" description="Glutamine amidotransferase type-2" evidence="15">
    <location>
        <begin position="2"/>
        <end position="179"/>
    </location>
</feature>
<evidence type="ECO:0000259" key="15">
    <source>
        <dbReference type="PROSITE" id="PS51278"/>
    </source>
</evidence>
<dbReference type="GO" id="GO:0004066">
    <property type="term" value="F:asparagine synthase (glutamine-hydrolyzing) activity"/>
    <property type="evidence" value="ECO:0007669"/>
    <property type="project" value="UniProtKB-EC"/>
</dbReference>
<feature type="binding site" evidence="13">
    <location>
        <position position="254"/>
    </location>
    <ligand>
        <name>ATP</name>
        <dbReference type="ChEBI" id="CHEBI:30616"/>
    </ligand>
</feature>
<comment type="similarity">
    <text evidence="2">Belongs to the asparagine synthetase family.</text>
</comment>
<dbReference type="Pfam" id="PF00733">
    <property type="entry name" value="Asn_synthase"/>
    <property type="match status" value="1"/>
</dbReference>
<evidence type="ECO:0000313" key="16">
    <source>
        <dbReference type="EMBL" id="SDG58422.1"/>
    </source>
</evidence>
<dbReference type="CDD" id="cd01991">
    <property type="entry name" value="Asn_synthase_B_C"/>
    <property type="match status" value="1"/>
</dbReference>
<keyword evidence="7 13" id="KW-0067">ATP-binding</keyword>
<name>A0A1G7VF17_9FLAO</name>
<dbReference type="SUPFAM" id="SSF56235">
    <property type="entry name" value="N-terminal nucleophile aminohydrolases (Ntn hydrolases)"/>
    <property type="match status" value="1"/>
</dbReference>
<accession>A0A1G7VF17</accession>
<keyword evidence="5 12" id="KW-0028">Amino-acid biosynthesis</keyword>
<evidence type="ECO:0000256" key="3">
    <source>
        <dbReference type="ARBA" id="ARBA00012737"/>
    </source>
</evidence>
<dbReference type="InterPro" id="IPR006426">
    <property type="entry name" value="Asn_synth_AEB"/>
</dbReference>
<dbReference type="InterPro" id="IPR033738">
    <property type="entry name" value="AsnB_N"/>
</dbReference>
<evidence type="ECO:0000256" key="9">
    <source>
        <dbReference type="ARBA" id="ARBA00022962"/>
    </source>
</evidence>
<evidence type="ECO:0000256" key="5">
    <source>
        <dbReference type="ARBA" id="ARBA00022605"/>
    </source>
</evidence>
<dbReference type="OrthoDB" id="9763290at2"/>
<evidence type="ECO:0000256" key="12">
    <source>
        <dbReference type="PIRSR" id="PIRSR001589-1"/>
    </source>
</evidence>
<feature type="site" description="Important for beta-aspartyl-AMP intermediate formation" evidence="14">
    <location>
        <position position="331"/>
    </location>
</feature>
<evidence type="ECO:0000256" key="14">
    <source>
        <dbReference type="PIRSR" id="PIRSR001589-3"/>
    </source>
</evidence>
<dbReference type="STRING" id="470826.SAMN04488027_103277"/>
<keyword evidence="9 12" id="KW-0315">Glutamine amidotransferase</keyword>
<dbReference type="SUPFAM" id="SSF52402">
    <property type="entry name" value="Adenine nucleotide alpha hydrolases-like"/>
    <property type="match status" value="1"/>
</dbReference>
<evidence type="ECO:0000256" key="8">
    <source>
        <dbReference type="ARBA" id="ARBA00022888"/>
    </source>
</evidence>
<evidence type="ECO:0000256" key="7">
    <source>
        <dbReference type="ARBA" id="ARBA00022840"/>
    </source>
</evidence>
<dbReference type="PANTHER" id="PTHR11772:SF23">
    <property type="entry name" value="ASPARAGINE SYNTHETASE [GLUTAMINE-HYDROLYZING]"/>
    <property type="match status" value="1"/>
</dbReference>
<comment type="catalytic activity">
    <reaction evidence="11">
        <text>L-aspartate + L-glutamine + ATP + H2O = L-asparagine + L-glutamate + AMP + diphosphate + H(+)</text>
        <dbReference type="Rhea" id="RHEA:12228"/>
        <dbReference type="ChEBI" id="CHEBI:15377"/>
        <dbReference type="ChEBI" id="CHEBI:15378"/>
        <dbReference type="ChEBI" id="CHEBI:29985"/>
        <dbReference type="ChEBI" id="CHEBI:29991"/>
        <dbReference type="ChEBI" id="CHEBI:30616"/>
        <dbReference type="ChEBI" id="CHEBI:33019"/>
        <dbReference type="ChEBI" id="CHEBI:58048"/>
        <dbReference type="ChEBI" id="CHEBI:58359"/>
        <dbReference type="ChEBI" id="CHEBI:456215"/>
        <dbReference type="EC" id="6.3.5.4"/>
    </reaction>
</comment>
<dbReference type="AlphaFoldDB" id="A0A1G7VF17"/>